<sequence>MSGKEIQVHALQLGEGIDLKGLEREDAFSSSPLAFPTSGEGIAVLFKSGAAVFMAMNPVDEEQLIKNLDGRIINPIDDRETESVRLVVKQADDGLLTPSGEIQIKADDNNRLLLVAEALAMSVAFAYDERRIAAAFDRIDTVAQTLQQRRLPQSPHNELLEQIGEALLIQQRLAARVDLDDKPDVLWDHPELERLWARLVDEYDLPQRGRAISRKLDVIRGTADTLTDLFATRTSHRLEWYIIALIAFEVVLSLYDRILK</sequence>
<accession>A0A109BK84</accession>
<dbReference type="PATRIC" id="fig|121290.4.peg.1606"/>
<evidence type="ECO:0000313" key="3">
    <source>
        <dbReference type="Proteomes" id="UP000059074"/>
    </source>
</evidence>
<name>A0A109BK84_HYPSL</name>
<reference evidence="2 3" key="1">
    <citation type="submission" date="2015-10" db="EMBL/GenBank/DDBJ databases">
        <title>Transcriptomic analysis of a linuron degrading triple-species bacterial consortium.</title>
        <authorList>
            <person name="Albers P."/>
        </authorList>
    </citation>
    <scope>NUCLEOTIDE SEQUENCE [LARGE SCALE GENOMIC DNA]</scope>
    <source>
        <strain evidence="2 3">WDL6</strain>
    </source>
</reference>
<dbReference type="InterPro" id="IPR051624">
    <property type="entry name" value="RMD1/Sad1-interacting"/>
</dbReference>
<evidence type="ECO:0000259" key="1">
    <source>
        <dbReference type="Pfam" id="PF02582"/>
    </source>
</evidence>
<dbReference type="RefSeq" id="WP_068460470.1">
    <property type="nucleotide sequence ID" value="NZ_LMTR01000035.1"/>
</dbReference>
<dbReference type="Proteomes" id="UP000059074">
    <property type="component" value="Unassembled WGS sequence"/>
</dbReference>
<dbReference type="OrthoDB" id="7931216at2"/>
<keyword evidence="3" id="KW-1185">Reference proteome</keyword>
<evidence type="ECO:0000313" key="2">
    <source>
        <dbReference type="EMBL" id="KWT70186.1"/>
    </source>
</evidence>
<dbReference type="EMBL" id="LMTR01000035">
    <property type="protein sequence ID" value="KWT70186.1"/>
    <property type="molecule type" value="Genomic_DNA"/>
</dbReference>
<gene>
    <name evidence="2" type="ORF">APY04_1114</name>
</gene>
<organism evidence="2 3">
    <name type="scientific">Hyphomicrobium sulfonivorans</name>
    <dbReference type="NCBI Taxonomy" id="121290"/>
    <lineage>
        <taxon>Bacteria</taxon>
        <taxon>Pseudomonadati</taxon>
        <taxon>Pseudomonadota</taxon>
        <taxon>Alphaproteobacteria</taxon>
        <taxon>Hyphomicrobiales</taxon>
        <taxon>Hyphomicrobiaceae</taxon>
        <taxon>Hyphomicrobium</taxon>
    </lineage>
</organism>
<dbReference type="AlphaFoldDB" id="A0A109BK84"/>
<dbReference type="PANTHER" id="PTHR16255:SF1">
    <property type="entry name" value="REQUIRED FOR MEIOTIC NUCLEAR DIVISION PROTEIN 1 HOMOLOG"/>
    <property type="match status" value="1"/>
</dbReference>
<protein>
    <recommendedName>
        <fullName evidence="1">DUF155 domain-containing protein</fullName>
    </recommendedName>
</protein>
<feature type="domain" description="DUF155" evidence="1">
    <location>
        <begin position="44"/>
        <end position="212"/>
    </location>
</feature>
<dbReference type="PANTHER" id="PTHR16255">
    <property type="entry name" value="REQUIRED FOR MEIOTIC NUCLEAR DIVISION PROTEIN 1 HOMOLOG"/>
    <property type="match status" value="1"/>
</dbReference>
<dbReference type="Pfam" id="PF02582">
    <property type="entry name" value="DUF155"/>
    <property type="match status" value="1"/>
</dbReference>
<proteinExistence type="predicted"/>
<dbReference type="InterPro" id="IPR003734">
    <property type="entry name" value="DUF155"/>
</dbReference>
<comment type="caution">
    <text evidence="2">The sequence shown here is derived from an EMBL/GenBank/DDBJ whole genome shotgun (WGS) entry which is preliminary data.</text>
</comment>